<reference evidence="2 3" key="1">
    <citation type="submission" date="2018-02" db="EMBL/GenBank/DDBJ databases">
        <title>The genomes of Aspergillus section Nigri reveals drivers in fungal speciation.</title>
        <authorList>
            <consortium name="DOE Joint Genome Institute"/>
            <person name="Vesth T.C."/>
            <person name="Nybo J."/>
            <person name="Theobald S."/>
            <person name="Brandl J."/>
            <person name="Frisvad J.C."/>
            <person name="Nielsen K.F."/>
            <person name="Lyhne E.K."/>
            <person name="Kogle M.E."/>
            <person name="Kuo A."/>
            <person name="Riley R."/>
            <person name="Clum A."/>
            <person name="Nolan M."/>
            <person name="Lipzen A."/>
            <person name="Salamov A."/>
            <person name="Henrissat B."/>
            <person name="Wiebenga A."/>
            <person name="De vries R.P."/>
            <person name="Grigoriev I.V."/>
            <person name="Mortensen U.H."/>
            <person name="Andersen M.R."/>
            <person name="Baker S.E."/>
        </authorList>
    </citation>
    <scope>NUCLEOTIDE SEQUENCE [LARGE SCALE GENOMIC DNA]</scope>
    <source>
        <strain evidence="2 3">CBS 115571</strain>
    </source>
</reference>
<evidence type="ECO:0000313" key="2">
    <source>
        <dbReference type="EMBL" id="PYI16890.1"/>
    </source>
</evidence>
<gene>
    <name evidence="2" type="ORF">BO99DRAFT_210508</name>
</gene>
<accession>A0A2V5HL35</accession>
<protein>
    <submittedName>
        <fullName evidence="2">Uncharacterized protein</fullName>
    </submittedName>
</protein>
<organism evidence="2 3">
    <name type="scientific">Aspergillus violaceofuscus (strain CBS 115571)</name>
    <dbReference type="NCBI Taxonomy" id="1450538"/>
    <lineage>
        <taxon>Eukaryota</taxon>
        <taxon>Fungi</taxon>
        <taxon>Dikarya</taxon>
        <taxon>Ascomycota</taxon>
        <taxon>Pezizomycotina</taxon>
        <taxon>Eurotiomycetes</taxon>
        <taxon>Eurotiomycetidae</taxon>
        <taxon>Eurotiales</taxon>
        <taxon>Aspergillaceae</taxon>
        <taxon>Aspergillus</taxon>
    </lineage>
</organism>
<evidence type="ECO:0000313" key="3">
    <source>
        <dbReference type="Proteomes" id="UP000249829"/>
    </source>
</evidence>
<evidence type="ECO:0000256" key="1">
    <source>
        <dbReference type="SAM" id="Phobius"/>
    </source>
</evidence>
<feature type="transmembrane region" description="Helical" evidence="1">
    <location>
        <begin position="39"/>
        <end position="62"/>
    </location>
</feature>
<dbReference type="Proteomes" id="UP000249829">
    <property type="component" value="Unassembled WGS sequence"/>
</dbReference>
<dbReference type="AlphaFoldDB" id="A0A2V5HL35"/>
<dbReference type="EMBL" id="KZ825163">
    <property type="protein sequence ID" value="PYI16890.1"/>
    <property type="molecule type" value="Genomic_DNA"/>
</dbReference>
<sequence length="81" mass="9300">MRICVCTFERPIDSRQSFLNHRRDQEGGKHCLADGKGSALYSIITSAVIFYLLVHASTYNALAYMKRSLPFQMFCTCYFCC</sequence>
<name>A0A2V5HL35_ASPV1</name>
<proteinExistence type="predicted"/>
<keyword evidence="1" id="KW-0472">Membrane</keyword>
<keyword evidence="3" id="KW-1185">Reference proteome</keyword>
<keyword evidence="1" id="KW-0812">Transmembrane</keyword>
<keyword evidence="1" id="KW-1133">Transmembrane helix</keyword>